<protein>
    <submittedName>
        <fullName evidence="4">Uncharacterized protein</fullName>
    </submittedName>
</protein>
<keyword evidence="1" id="KW-0378">Hydrolase</keyword>
<feature type="signal peptide" evidence="3">
    <location>
        <begin position="1"/>
        <end position="19"/>
    </location>
</feature>
<dbReference type="SMR" id="Q2HDY2"/>
<reference evidence="5" key="1">
    <citation type="journal article" date="2015" name="Genome Announc.">
        <title>Draft genome sequence of the cellulolytic fungus Chaetomium globosum.</title>
        <authorList>
            <person name="Cuomo C.A."/>
            <person name="Untereiner W.A."/>
            <person name="Ma L.-J."/>
            <person name="Grabherr M."/>
            <person name="Birren B.W."/>
        </authorList>
    </citation>
    <scope>NUCLEOTIDE SEQUENCE [LARGE SCALE GENOMIC DNA]</scope>
    <source>
        <strain evidence="5">ATCC 6205 / CBS 148.51 / DSM 1962 / NBRC 6347 / NRRL 1970</strain>
    </source>
</reference>
<dbReference type="GeneID" id="4387534"/>
<dbReference type="SUPFAM" id="SSF53474">
    <property type="entry name" value="alpha/beta-Hydrolases"/>
    <property type="match status" value="1"/>
</dbReference>
<dbReference type="eggNOG" id="KOG4569">
    <property type="taxonomic scope" value="Eukaryota"/>
</dbReference>
<feature type="chain" id="PRO_5004209104" evidence="3">
    <location>
        <begin position="20"/>
        <end position="274"/>
    </location>
</feature>
<dbReference type="Proteomes" id="UP000001056">
    <property type="component" value="Unassembled WGS sequence"/>
</dbReference>
<dbReference type="GO" id="GO:0016787">
    <property type="term" value="F:hydrolase activity"/>
    <property type="evidence" value="ECO:0007669"/>
    <property type="project" value="UniProtKB-KW"/>
</dbReference>
<dbReference type="PANTHER" id="PTHR46640:SF1">
    <property type="entry name" value="FUNGAL LIPASE-LIKE DOMAIN-CONTAINING PROTEIN-RELATED"/>
    <property type="match status" value="1"/>
</dbReference>
<dbReference type="CDD" id="cd00741">
    <property type="entry name" value="Lipase"/>
    <property type="match status" value="1"/>
</dbReference>
<dbReference type="EMBL" id="CH408029">
    <property type="protein sequence ID" value="EAQ93337.1"/>
    <property type="molecule type" value="Genomic_DNA"/>
</dbReference>
<dbReference type="PANTHER" id="PTHR46640">
    <property type="entry name" value="TRIACYLGLYCEROL LIPASE, PUTATIVE (AFU_ORTHOLOGUE AFUA_6G06510)-RELATED"/>
    <property type="match status" value="1"/>
</dbReference>
<dbReference type="InterPro" id="IPR051299">
    <property type="entry name" value="AB_hydrolase_lip/est"/>
</dbReference>
<feature type="region of interest" description="Disordered" evidence="2">
    <location>
        <begin position="18"/>
        <end position="79"/>
    </location>
</feature>
<feature type="compositionally biased region" description="Pro residues" evidence="2">
    <location>
        <begin position="55"/>
        <end position="65"/>
    </location>
</feature>
<dbReference type="VEuPathDB" id="FungiDB:CHGG_01572"/>
<evidence type="ECO:0000256" key="3">
    <source>
        <dbReference type="SAM" id="SignalP"/>
    </source>
</evidence>
<accession>Q2HDY2</accession>
<keyword evidence="5" id="KW-1185">Reference proteome</keyword>
<keyword evidence="3" id="KW-0732">Signal</keyword>
<evidence type="ECO:0000256" key="2">
    <source>
        <dbReference type="SAM" id="MobiDB-lite"/>
    </source>
</evidence>
<gene>
    <name evidence="4" type="ORF">CHGG_01572</name>
</gene>
<dbReference type="Gene3D" id="3.40.50.1820">
    <property type="entry name" value="alpha/beta hydrolase"/>
    <property type="match status" value="1"/>
</dbReference>
<dbReference type="RefSeq" id="XP_001220793.1">
    <property type="nucleotide sequence ID" value="XM_001220792.1"/>
</dbReference>
<dbReference type="HOGENOM" id="CLU_1015640_0_0_1"/>
<evidence type="ECO:0000256" key="1">
    <source>
        <dbReference type="ARBA" id="ARBA00022801"/>
    </source>
</evidence>
<feature type="compositionally biased region" description="Low complexity" evidence="2">
    <location>
        <begin position="36"/>
        <end position="54"/>
    </location>
</feature>
<organism evidence="4 5">
    <name type="scientific">Chaetomium globosum (strain ATCC 6205 / CBS 148.51 / DSM 1962 / NBRC 6347 / NRRL 1970)</name>
    <name type="common">Soil fungus</name>
    <dbReference type="NCBI Taxonomy" id="306901"/>
    <lineage>
        <taxon>Eukaryota</taxon>
        <taxon>Fungi</taxon>
        <taxon>Dikarya</taxon>
        <taxon>Ascomycota</taxon>
        <taxon>Pezizomycotina</taxon>
        <taxon>Sordariomycetes</taxon>
        <taxon>Sordariomycetidae</taxon>
        <taxon>Sordariales</taxon>
        <taxon>Chaetomiaceae</taxon>
        <taxon>Chaetomium</taxon>
    </lineage>
</organism>
<dbReference type="InterPro" id="IPR029058">
    <property type="entry name" value="AB_hydrolase_fold"/>
</dbReference>
<proteinExistence type="predicted"/>
<dbReference type="OrthoDB" id="438440at2759"/>
<feature type="compositionally biased region" description="Pro residues" evidence="2">
    <location>
        <begin position="21"/>
        <end position="35"/>
    </location>
</feature>
<name>Q2HDY2_CHAGB</name>
<feature type="compositionally biased region" description="Low complexity" evidence="2">
    <location>
        <begin position="66"/>
        <end position="75"/>
    </location>
</feature>
<evidence type="ECO:0000313" key="4">
    <source>
        <dbReference type="EMBL" id="EAQ93337.1"/>
    </source>
</evidence>
<dbReference type="AlphaFoldDB" id="Q2HDY2"/>
<evidence type="ECO:0000313" key="5">
    <source>
        <dbReference type="Proteomes" id="UP000001056"/>
    </source>
</evidence>
<dbReference type="InParanoid" id="Q2HDY2"/>
<sequence length="274" mass="29159">MRILPNLTLLASLTTTILADPIPPNTGPSPAPAPTPRSSTTPSRPPTTTTTPPQNQTPPPPPTPSSPRSNPNTASGITPPLFASLERAARLVDITYCVGTTGISPPFSCVSRCRDFPSLRPAADEYVPYPAPPGEGGDNGDGRCDNCTVHMGFMASWRNAREVVIPALGPRGRSIPVTGLGEGDQGEDVAYRRVTHVGDPVPLLPLTEWGYRSHAGEIYIEKSNLPPGPEDLRLCRGDNDSNCMGGAETADWLHSTLRPEEAELPGSSSQWRRG</sequence>